<dbReference type="EMBL" id="JAAIUW010000013">
    <property type="protein sequence ID" value="KAF7804741.1"/>
    <property type="molecule type" value="Genomic_DNA"/>
</dbReference>
<accession>A0A834W3S3</accession>
<proteinExistence type="predicted"/>
<reference evidence="1" key="1">
    <citation type="submission" date="2020-09" db="EMBL/GenBank/DDBJ databases">
        <title>Genome-Enabled Discovery of Anthraquinone Biosynthesis in Senna tora.</title>
        <authorList>
            <person name="Kang S.-H."/>
            <person name="Pandey R.P."/>
            <person name="Lee C.-M."/>
            <person name="Sim J.-S."/>
            <person name="Jeong J.-T."/>
            <person name="Choi B.-S."/>
            <person name="Jung M."/>
            <person name="Ginzburg D."/>
            <person name="Zhao K."/>
            <person name="Won S.Y."/>
            <person name="Oh T.-J."/>
            <person name="Yu Y."/>
            <person name="Kim N.-H."/>
            <person name="Lee O.R."/>
            <person name="Lee T.-H."/>
            <person name="Bashyal P."/>
            <person name="Kim T.-S."/>
            <person name="Lee W.-H."/>
            <person name="Kawkins C."/>
            <person name="Kim C.-K."/>
            <person name="Kim J.S."/>
            <person name="Ahn B.O."/>
            <person name="Rhee S.Y."/>
            <person name="Sohng J.K."/>
        </authorList>
    </citation>
    <scope>NUCLEOTIDE SEQUENCE</scope>
    <source>
        <tissue evidence="1">Leaf</tissue>
    </source>
</reference>
<gene>
    <name evidence="1" type="ORF">G2W53_043852</name>
</gene>
<dbReference type="AlphaFoldDB" id="A0A834W3S3"/>
<organism evidence="1 2">
    <name type="scientific">Senna tora</name>
    <dbReference type="NCBI Taxonomy" id="362788"/>
    <lineage>
        <taxon>Eukaryota</taxon>
        <taxon>Viridiplantae</taxon>
        <taxon>Streptophyta</taxon>
        <taxon>Embryophyta</taxon>
        <taxon>Tracheophyta</taxon>
        <taxon>Spermatophyta</taxon>
        <taxon>Magnoliopsida</taxon>
        <taxon>eudicotyledons</taxon>
        <taxon>Gunneridae</taxon>
        <taxon>Pentapetalae</taxon>
        <taxon>rosids</taxon>
        <taxon>fabids</taxon>
        <taxon>Fabales</taxon>
        <taxon>Fabaceae</taxon>
        <taxon>Caesalpinioideae</taxon>
        <taxon>Cassia clade</taxon>
        <taxon>Senna</taxon>
    </lineage>
</organism>
<evidence type="ECO:0000313" key="2">
    <source>
        <dbReference type="Proteomes" id="UP000634136"/>
    </source>
</evidence>
<protein>
    <submittedName>
        <fullName evidence="1">Uncharacterized protein</fullName>
    </submittedName>
</protein>
<keyword evidence="2" id="KW-1185">Reference proteome</keyword>
<evidence type="ECO:0000313" key="1">
    <source>
        <dbReference type="EMBL" id="KAF7804741.1"/>
    </source>
</evidence>
<comment type="caution">
    <text evidence="1">The sequence shown here is derived from an EMBL/GenBank/DDBJ whole genome shotgun (WGS) entry which is preliminary data.</text>
</comment>
<sequence>MAEVLFDTKEGMENIYRASQGIRIA</sequence>
<name>A0A834W3S3_9FABA</name>
<dbReference type="Proteomes" id="UP000634136">
    <property type="component" value="Unassembled WGS sequence"/>
</dbReference>